<dbReference type="GO" id="GO:0016874">
    <property type="term" value="F:ligase activity"/>
    <property type="evidence" value="ECO:0007669"/>
    <property type="project" value="UniProtKB-KW"/>
</dbReference>
<accession>A0A1G9DY56</accession>
<dbReference type="InterPro" id="IPR053158">
    <property type="entry name" value="CapK_Type1_Caps_Biosynth"/>
</dbReference>
<dbReference type="InterPro" id="IPR042099">
    <property type="entry name" value="ANL_N_sf"/>
</dbReference>
<dbReference type="EMBL" id="FNFU01000010">
    <property type="protein sequence ID" value="SDK68804.1"/>
    <property type="molecule type" value="Genomic_DNA"/>
</dbReference>
<keyword evidence="2" id="KW-1185">Reference proteome</keyword>
<proteinExistence type="predicted"/>
<evidence type="ECO:0000313" key="1">
    <source>
        <dbReference type="EMBL" id="SDK68804.1"/>
    </source>
</evidence>
<name>A0A1G9DY56_9MICO</name>
<dbReference type="SUPFAM" id="SSF56801">
    <property type="entry name" value="Acetyl-CoA synthetase-like"/>
    <property type="match status" value="1"/>
</dbReference>
<dbReference type="AlphaFoldDB" id="A0A1G9DY56"/>
<dbReference type="PANTHER" id="PTHR36932">
    <property type="entry name" value="CAPSULAR POLYSACCHARIDE BIOSYNTHESIS PROTEIN"/>
    <property type="match status" value="1"/>
</dbReference>
<dbReference type="STRING" id="386301.SAMN05216282_11088"/>
<gene>
    <name evidence="1" type="ORF">SAMN05216282_11088</name>
</gene>
<evidence type="ECO:0000313" key="2">
    <source>
        <dbReference type="Proteomes" id="UP000198701"/>
    </source>
</evidence>
<keyword evidence="1" id="KW-0436">Ligase</keyword>
<dbReference type="PANTHER" id="PTHR36932:SF1">
    <property type="entry name" value="CAPSULAR POLYSACCHARIDE BIOSYNTHESIS PROTEIN"/>
    <property type="match status" value="1"/>
</dbReference>
<protein>
    <submittedName>
        <fullName evidence="1">Phenylacetate-coenzyme A ligase PaaK, adenylate-forming domain family</fullName>
    </submittedName>
</protein>
<sequence>MDIRLLSKLLYLRARWKGRDHWTTRQIEAHQARALRDLRRAAYAGSEFYRQHHAGLFDAPLSQLPPVTKADLMGHFDQAVTDPGLRLADVEGHLRNLVSSGADPGRPWRGRWWAAATAGTTGRRGIFIWNRREWATVLASYARANDWAGVPAGLTHPLRVAVVSSRTPTHQSAVVGASLRSRLVPTLRLDATSPVVEIVAELNAFEPRLLVGYASALKPLAAEQRAGRLRISPQSVVSASEVLSEHAAAEMRAAWGSAPFDVYAATETAGIASPCVFHNSHIYEDLVIVEPVDQAGLPVPAGTIGARILVTVLFSRTLPLIRYEMSDSVGIGGRGCPCGRSFALLAGIEGRIEDVLMLPGNTAQVSIHPNVFHNVLDDATIAGWQVIQEPASLRVLLAGLAASASVEQVRADVEAALKSAGVVGTDVDVRVVDAVERTALGKAPLVRGLRKRP</sequence>
<organism evidence="1 2">
    <name type="scientific">Cryobacterium psychrotolerans</name>
    <dbReference type="NCBI Taxonomy" id="386301"/>
    <lineage>
        <taxon>Bacteria</taxon>
        <taxon>Bacillati</taxon>
        <taxon>Actinomycetota</taxon>
        <taxon>Actinomycetes</taxon>
        <taxon>Micrococcales</taxon>
        <taxon>Microbacteriaceae</taxon>
        <taxon>Cryobacterium</taxon>
    </lineage>
</organism>
<reference evidence="1 2" key="1">
    <citation type="submission" date="2016-10" db="EMBL/GenBank/DDBJ databases">
        <authorList>
            <person name="de Groot N.N."/>
        </authorList>
    </citation>
    <scope>NUCLEOTIDE SEQUENCE [LARGE SCALE GENOMIC DNA]</scope>
    <source>
        <strain evidence="1 2">CGMCC 1.5382</strain>
    </source>
</reference>
<dbReference type="Gene3D" id="3.40.50.12780">
    <property type="entry name" value="N-terminal domain of ligase-like"/>
    <property type="match status" value="1"/>
</dbReference>
<dbReference type="OrthoDB" id="580775at2"/>
<dbReference type="Proteomes" id="UP000198701">
    <property type="component" value="Unassembled WGS sequence"/>
</dbReference>